<proteinExistence type="predicted"/>
<evidence type="ECO:0000313" key="1">
    <source>
        <dbReference type="EMBL" id="KAA1395117.1"/>
    </source>
</evidence>
<dbReference type="RefSeq" id="WP_149689788.1">
    <property type="nucleotide sequence ID" value="NZ_SDPQ02000003.1"/>
</dbReference>
<protein>
    <recommendedName>
        <fullName evidence="3">Glycosaminoglycan attachment protein</fullName>
    </recommendedName>
</protein>
<gene>
    <name evidence="1" type="ORF">ESP70_013140</name>
</gene>
<reference evidence="1" key="1">
    <citation type="submission" date="2019-09" db="EMBL/GenBank/DDBJ databases">
        <authorList>
            <person name="Li J."/>
        </authorList>
    </citation>
    <scope>NUCLEOTIDE SEQUENCE [LARGE SCALE GENOMIC DNA]</scope>
    <source>
        <strain evidence="1">JCM 14732</strain>
    </source>
</reference>
<dbReference type="OrthoDB" id="981968at2"/>
<keyword evidence="2" id="KW-1185">Reference proteome</keyword>
<name>A0A5M4FA08_9ACTN</name>
<evidence type="ECO:0008006" key="3">
    <source>
        <dbReference type="Google" id="ProtNLM"/>
    </source>
</evidence>
<comment type="caution">
    <text evidence="1">The sequence shown here is derived from an EMBL/GenBank/DDBJ whole genome shotgun (WGS) entry which is preliminary data.</text>
</comment>
<dbReference type="EMBL" id="SDPQ02000003">
    <property type="protein sequence ID" value="KAA1395117.1"/>
    <property type="molecule type" value="Genomic_DNA"/>
</dbReference>
<dbReference type="Proteomes" id="UP000380867">
    <property type="component" value="Unassembled WGS sequence"/>
</dbReference>
<accession>A0A5M4FA08</accession>
<evidence type="ECO:0000313" key="2">
    <source>
        <dbReference type="Proteomes" id="UP000380867"/>
    </source>
</evidence>
<sequence length="459" mass="50687">MRRIARARFDAFAGYCRSPLVSQLAHELEWFESADGNVLATLIIDTDEEFSGIVFARDLRDRFRWVGQTSFFLTADAAVEALGPLVEEISSDLETRRVQGDERGGSVDFFAPTVPNERLHPNFRRLAEDSGQEAAKNLIQAMMRWYEDRDGNFIQQFQTDGFDARVWELYLWATLVSLDYAAEFPAPSPDLLAHGVGATFAIEATTVNPSVHKGRAIPTPTPKSEDEVADYLRNYLPIRFAGPLTAKLGKRYWERDSVVGLPFALAIQDFHADFSMTFSGAALPSYLYGIDLVGSVQVDDVEVPHEKVSSHTWRGKTVQSGFFDLPGAQNIAAVIFNASGTLSKFGRIGTKVGLGSANARIIHVGLRQVGDGESLIATPFSEEVSEGYPEEWIDGMEVYHNPTALHPLDPMWLPGAAHHRCIAGRFESLVPEGHLSASRTAVVNIVNGNNLDPHRVEPI</sequence>
<organism evidence="1 2">
    <name type="scientific">Aeromicrobium ginsengisoli</name>
    <dbReference type="NCBI Taxonomy" id="363867"/>
    <lineage>
        <taxon>Bacteria</taxon>
        <taxon>Bacillati</taxon>
        <taxon>Actinomycetota</taxon>
        <taxon>Actinomycetes</taxon>
        <taxon>Propionibacteriales</taxon>
        <taxon>Nocardioidaceae</taxon>
        <taxon>Aeromicrobium</taxon>
    </lineage>
</organism>
<dbReference type="AlphaFoldDB" id="A0A5M4FA08"/>